<dbReference type="Pfam" id="PF02922">
    <property type="entry name" value="CBM_48"/>
    <property type="match status" value="1"/>
</dbReference>
<dbReference type="InterPro" id="IPR013783">
    <property type="entry name" value="Ig-like_fold"/>
</dbReference>
<dbReference type="UniPathway" id="UPA00164"/>
<proteinExistence type="inferred from homology"/>
<dbReference type="PANTHER" id="PTHR43651:SF3">
    <property type="entry name" value="1,4-ALPHA-GLUCAN-BRANCHING ENZYME"/>
    <property type="match status" value="1"/>
</dbReference>
<dbReference type="EMBL" id="QFWX01000004">
    <property type="protein sequence ID" value="PXX90799.1"/>
    <property type="molecule type" value="Genomic_DNA"/>
</dbReference>
<keyword evidence="14" id="KW-1185">Reference proteome</keyword>
<feature type="active site" description="Nucleophile" evidence="10 11">
    <location>
        <position position="417"/>
    </location>
</feature>
<dbReference type="PIRSF" id="PIRSF000463">
    <property type="entry name" value="GlgB"/>
    <property type="match status" value="1"/>
</dbReference>
<keyword evidence="6 10" id="KW-0328">Glycosyltransferase</keyword>
<dbReference type="GO" id="GO:0003844">
    <property type="term" value="F:1,4-alpha-glucan branching enzyme activity"/>
    <property type="evidence" value="ECO:0007669"/>
    <property type="project" value="UniProtKB-UniRule"/>
</dbReference>
<dbReference type="InterPro" id="IPR017853">
    <property type="entry name" value="GH"/>
</dbReference>
<dbReference type="Pfam" id="PF22019">
    <property type="entry name" value="GlgB_N"/>
    <property type="match status" value="1"/>
</dbReference>
<dbReference type="InterPro" id="IPR037439">
    <property type="entry name" value="Branching_enzy"/>
</dbReference>
<keyword evidence="7 10" id="KW-0808">Transferase</keyword>
<evidence type="ECO:0000256" key="5">
    <source>
        <dbReference type="ARBA" id="ARBA00022600"/>
    </source>
</evidence>
<dbReference type="AlphaFoldDB" id="A0A2V3ZJU2"/>
<evidence type="ECO:0000256" key="7">
    <source>
        <dbReference type="ARBA" id="ARBA00022679"/>
    </source>
</evidence>
<comment type="caution">
    <text evidence="13">The sequence shown here is derived from an EMBL/GenBank/DDBJ whole genome shotgun (WGS) entry which is preliminary data.</text>
</comment>
<evidence type="ECO:0000256" key="9">
    <source>
        <dbReference type="ARBA" id="ARBA00023277"/>
    </source>
</evidence>
<dbReference type="FunFam" id="2.60.40.1180:FF:000002">
    <property type="entry name" value="1,4-alpha-glucan branching enzyme GlgB"/>
    <property type="match status" value="1"/>
</dbReference>
<comment type="function">
    <text evidence="2 10">Catalyzes the formation of the alpha-1,6-glucosidic linkages in glycogen by scission of a 1,4-alpha-linked oligosaccharide from growing alpha-1,4-glucan chains and the subsequent attachment of the oligosaccharide to the alpha-1,6 position.</text>
</comment>
<dbReference type="NCBIfam" id="NF008967">
    <property type="entry name" value="PRK12313.1"/>
    <property type="match status" value="1"/>
</dbReference>
<feature type="domain" description="Glycosyl hydrolase family 13 catalytic" evidence="12">
    <location>
        <begin position="258"/>
        <end position="606"/>
    </location>
</feature>
<accession>A0A2V3ZJU2</accession>
<dbReference type="InterPro" id="IPR004193">
    <property type="entry name" value="Glyco_hydro_13_N"/>
</dbReference>
<reference evidence="14" key="1">
    <citation type="submission" date="2018-05" db="EMBL/GenBank/DDBJ databases">
        <authorList>
            <person name="Lu D."/>
        </authorList>
    </citation>
    <scope>NUCLEOTIDE SEQUENCE [LARGE SCALE GENOMIC DNA]</scope>
    <source>
        <strain evidence="14">F01</strain>
    </source>
</reference>
<dbReference type="CDD" id="cd02855">
    <property type="entry name" value="E_set_GBE_prok_N"/>
    <property type="match status" value="1"/>
</dbReference>
<dbReference type="CDD" id="cd11322">
    <property type="entry name" value="AmyAc_Glg_BE"/>
    <property type="match status" value="1"/>
</dbReference>
<dbReference type="Gene3D" id="2.60.40.10">
    <property type="entry name" value="Immunoglobulins"/>
    <property type="match status" value="2"/>
</dbReference>
<evidence type="ECO:0000259" key="12">
    <source>
        <dbReference type="SMART" id="SM00642"/>
    </source>
</evidence>
<evidence type="ECO:0000256" key="1">
    <source>
        <dbReference type="ARBA" id="ARBA00000826"/>
    </source>
</evidence>
<dbReference type="Pfam" id="PF02806">
    <property type="entry name" value="Alpha-amylase_C"/>
    <property type="match status" value="1"/>
</dbReference>
<dbReference type="SMART" id="SM00642">
    <property type="entry name" value="Aamy"/>
    <property type="match status" value="1"/>
</dbReference>
<keyword evidence="8 10" id="KW-0320">Glycogen biosynthesis</keyword>
<dbReference type="NCBIfam" id="TIGR01515">
    <property type="entry name" value="branching_enzym"/>
    <property type="match status" value="1"/>
</dbReference>
<dbReference type="InterPro" id="IPR006407">
    <property type="entry name" value="GlgB"/>
</dbReference>
<comment type="catalytic activity">
    <reaction evidence="1 10">
        <text>Transfers a segment of a (1-&gt;4)-alpha-D-glucan chain to a primary hydroxy group in a similar glucan chain.</text>
        <dbReference type="EC" id="2.4.1.18"/>
    </reaction>
</comment>
<dbReference type="HAMAP" id="MF_00685">
    <property type="entry name" value="GlgB"/>
    <property type="match status" value="1"/>
</dbReference>
<sequence length="750" mass="84615">MDQQAPIMTMEDRTSVQAITRGEHRDPFAFLGSHAVTDGLRIRTFQPGVDSVAVVDAASDEQVTALTRLHPDGVFAGTVKGAERDFRYRLRISRNGEACTIEDPYRFGAILGDLDLHLLAEGRHEHAYEKLGANAIEMDGISGVAFAVWAPNARRVSVVGEFNNWDGRCHVMRLRHGAGIWEIFLPELQQGSLYKYEIIAGDGKLLPLKADPFARYCQHPPETASIVYDPPPYRWQDQSWMQSRGAGSQRDAPIAIYEVHLGSWRRHPGENHRYLSYLELAEELPAYAADMGFTHIELLPVTEYPFDGSWGYQPIGLYAPTSRFGTPDELRHFVESCHAHGLGVLMDWVPAHFPEDAHGLAHFDGTALYEHEDPAKGRHHEWGTLIYNYGRQEVSNFLLSNAKFWADQYHIDGLRVDAVASMLYLDYNREDGEWTPNEYGGNENLEAADFIRRMNELVYKEEKGFFTTAEESTAWPMVSRPTSAGGLGFGYKWNMGWMHDTLTYIKTDPIHRRHNHNDLTFGLVYAFSENFILPLSHDEVVHGKGSLLNKMPGDRWQKFANLRVYFGFMYSHPGKKLLFMGGEFAQEREWNHDNSLDWHLLDDPLHAGVHKLIRDLNRLYRDCPSLHQLDCEPEGFQWIDGGDVENSVLSFLRRGRNHDDCTVIVCNFTPVVRNAYRVGVPFAGTYHQQINTDAWEYGGSGVGNGIAVESSPVAAHGHPHSLSLTLPPLAALIFACPAQGLGSAEPQKED</sequence>
<keyword evidence="9 10" id="KW-0119">Carbohydrate metabolism</keyword>
<dbReference type="GO" id="GO:0005829">
    <property type="term" value="C:cytosol"/>
    <property type="evidence" value="ECO:0007669"/>
    <property type="project" value="TreeGrafter"/>
</dbReference>
<dbReference type="InterPro" id="IPR054169">
    <property type="entry name" value="GlgB_N"/>
</dbReference>
<dbReference type="GO" id="GO:0043169">
    <property type="term" value="F:cation binding"/>
    <property type="evidence" value="ECO:0007669"/>
    <property type="project" value="InterPro"/>
</dbReference>
<dbReference type="Pfam" id="PF00128">
    <property type="entry name" value="Alpha-amylase"/>
    <property type="match status" value="1"/>
</dbReference>
<dbReference type="OrthoDB" id="9800174at2"/>
<dbReference type="FunFam" id="2.60.40.10:FF:000169">
    <property type="entry name" value="1,4-alpha-glucan branching enzyme GlgB"/>
    <property type="match status" value="1"/>
</dbReference>
<dbReference type="SUPFAM" id="SSF51011">
    <property type="entry name" value="Glycosyl hydrolase domain"/>
    <property type="match status" value="1"/>
</dbReference>
<dbReference type="RefSeq" id="WP_114613024.1">
    <property type="nucleotide sequence ID" value="NZ_QFWX01000004.1"/>
</dbReference>
<dbReference type="Proteomes" id="UP000253987">
    <property type="component" value="Unassembled WGS sequence"/>
</dbReference>
<evidence type="ECO:0000256" key="8">
    <source>
        <dbReference type="ARBA" id="ARBA00023056"/>
    </source>
</evidence>
<comment type="subunit">
    <text evidence="10">Monomer.</text>
</comment>
<evidence type="ECO:0000256" key="6">
    <source>
        <dbReference type="ARBA" id="ARBA00022676"/>
    </source>
</evidence>
<organism evidence="13 14">
    <name type="scientific">Marinobacter vulgaris</name>
    <dbReference type="NCBI Taxonomy" id="1928331"/>
    <lineage>
        <taxon>Bacteria</taxon>
        <taxon>Pseudomonadati</taxon>
        <taxon>Pseudomonadota</taxon>
        <taxon>Gammaproteobacteria</taxon>
        <taxon>Pseudomonadales</taxon>
        <taxon>Marinobacteraceae</taxon>
        <taxon>Marinobacter</taxon>
    </lineage>
</organism>
<dbReference type="InterPro" id="IPR006047">
    <property type="entry name" value="GH13_cat_dom"/>
</dbReference>
<dbReference type="SUPFAM" id="SSF81296">
    <property type="entry name" value="E set domains"/>
    <property type="match status" value="1"/>
</dbReference>
<dbReference type="InterPro" id="IPR013780">
    <property type="entry name" value="Glyco_hydro_b"/>
</dbReference>
<dbReference type="InterPro" id="IPR044143">
    <property type="entry name" value="GlgB_N_E_set_prok"/>
</dbReference>
<name>A0A2V3ZJU2_9GAMM</name>
<dbReference type="InterPro" id="IPR006048">
    <property type="entry name" value="A-amylase/branching_C"/>
</dbReference>
<dbReference type="FunFam" id="3.20.20.80:FF:000003">
    <property type="entry name" value="1,4-alpha-glucan branching enzyme GlgB"/>
    <property type="match status" value="1"/>
</dbReference>
<dbReference type="EC" id="2.4.1.18" evidence="10"/>
<evidence type="ECO:0000256" key="11">
    <source>
        <dbReference type="PIRSR" id="PIRSR000463-1"/>
    </source>
</evidence>
<evidence type="ECO:0000256" key="3">
    <source>
        <dbReference type="ARBA" id="ARBA00004964"/>
    </source>
</evidence>
<comment type="similarity">
    <text evidence="4 10">Belongs to the glycosyl hydrolase 13 family. GlgB subfamily.</text>
</comment>
<evidence type="ECO:0000256" key="4">
    <source>
        <dbReference type="ARBA" id="ARBA00009000"/>
    </source>
</evidence>
<evidence type="ECO:0000256" key="2">
    <source>
        <dbReference type="ARBA" id="ARBA00002953"/>
    </source>
</evidence>
<evidence type="ECO:0000256" key="10">
    <source>
        <dbReference type="HAMAP-Rule" id="MF_00685"/>
    </source>
</evidence>
<dbReference type="GO" id="GO:0004553">
    <property type="term" value="F:hydrolase activity, hydrolyzing O-glycosyl compounds"/>
    <property type="evidence" value="ECO:0007669"/>
    <property type="project" value="InterPro"/>
</dbReference>
<gene>
    <name evidence="10" type="primary">glgB</name>
    <name evidence="13" type="ORF">DIT71_09705</name>
</gene>
<feature type="active site" description="Proton donor" evidence="10 11">
    <location>
        <position position="470"/>
    </location>
</feature>
<reference evidence="13 14" key="2">
    <citation type="submission" date="2018-06" db="EMBL/GenBank/DDBJ databases">
        <title>Marinobactersediminissp. nov, a moderately halophilic bacterium isolated from marine solar saltern.</title>
        <authorList>
            <person name="Zhang Y."/>
        </authorList>
    </citation>
    <scope>NUCLEOTIDE SEQUENCE [LARGE SCALE GENOMIC DNA]</scope>
    <source>
        <strain evidence="13 14">F01</strain>
    </source>
</reference>
<dbReference type="NCBIfam" id="NF003811">
    <property type="entry name" value="PRK05402.1"/>
    <property type="match status" value="1"/>
</dbReference>
<evidence type="ECO:0000313" key="13">
    <source>
        <dbReference type="EMBL" id="PXX90799.1"/>
    </source>
</evidence>
<dbReference type="Gene3D" id="2.60.40.1180">
    <property type="entry name" value="Golgi alpha-mannosidase II"/>
    <property type="match status" value="1"/>
</dbReference>
<comment type="pathway">
    <text evidence="3 10">Glycan biosynthesis; glycogen biosynthesis.</text>
</comment>
<dbReference type="Gene3D" id="3.20.20.80">
    <property type="entry name" value="Glycosidases"/>
    <property type="match status" value="1"/>
</dbReference>
<protein>
    <recommendedName>
        <fullName evidence="10">1,4-alpha-glucan branching enzyme GlgB</fullName>
        <ecNumber evidence="10">2.4.1.18</ecNumber>
    </recommendedName>
    <alternativeName>
        <fullName evidence="10">1,4-alpha-D-glucan:1,4-alpha-D-glucan 6-glucosyl-transferase</fullName>
    </alternativeName>
    <alternativeName>
        <fullName evidence="10">Alpha-(1-&gt;4)-glucan branching enzyme</fullName>
    </alternativeName>
    <alternativeName>
        <fullName evidence="10">Glycogen branching enzyme</fullName>
        <shortName evidence="10">BE</shortName>
    </alternativeName>
</protein>
<dbReference type="PANTHER" id="PTHR43651">
    <property type="entry name" value="1,4-ALPHA-GLUCAN-BRANCHING ENZYME"/>
    <property type="match status" value="1"/>
</dbReference>
<dbReference type="GO" id="GO:0005978">
    <property type="term" value="P:glycogen biosynthetic process"/>
    <property type="evidence" value="ECO:0007669"/>
    <property type="project" value="UniProtKB-UniRule"/>
</dbReference>
<evidence type="ECO:0000313" key="14">
    <source>
        <dbReference type="Proteomes" id="UP000253987"/>
    </source>
</evidence>
<keyword evidence="5 10" id="KW-0321">Glycogen metabolism</keyword>
<dbReference type="SUPFAM" id="SSF51445">
    <property type="entry name" value="(Trans)glycosidases"/>
    <property type="match status" value="1"/>
</dbReference>
<dbReference type="InterPro" id="IPR014756">
    <property type="entry name" value="Ig_E-set"/>
</dbReference>